<evidence type="ECO:0000256" key="2">
    <source>
        <dbReference type="ARBA" id="ARBA00022801"/>
    </source>
</evidence>
<dbReference type="InterPro" id="IPR009003">
    <property type="entry name" value="Peptidase_S1_PA"/>
</dbReference>
<name>A0AAP3FAC3_9BACT</name>
<evidence type="ECO:0000313" key="4">
    <source>
        <dbReference type="EMBL" id="MCW4128617.1"/>
    </source>
</evidence>
<evidence type="ECO:0000256" key="1">
    <source>
        <dbReference type="ARBA" id="ARBA00022670"/>
    </source>
</evidence>
<dbReference type="InterPro" id="IPR051201">
    <property type="entry name" value="Chloro_Bact_Ser_Proteases"/>
</dbReference>
<dbReference type="SUPFAM" id="SSF50494">
    <property type="entry name" value="Trypsin-like serine proteases"/>
    <property type="match status" value="1"/>
</dbReference>
<dbReference type="Gene3D" id="2.40.10.120">
    <property type="match status" value="1"/>
</dbReference>
<dbReference type="RefSeq" id="WP_264966332.1">
    <property type="nucleotide sequence ID" value="NZ_JAPDVK010000003.1"/>
</dbReference>
<feature type="compositionally biased region" description="Low complexity" evidence="3">
    <location>
        <begin position="159"/>
        <end position="171"/>
    </location>
</feature>
<dbReference type="PRINTS" id="PR00834">
    <property type="entry name" value="PROTEASES2C"/>
</dbReference>
<dbReference type="AlphaFoldDB" id="A0AAP3FAC3"/>
<dbReference type="InterPro" id="IPR001940">
    <property type="entry name" value="Peptidase_S1C"/>
</dbReference>
<dbReference type="GO" id="GO:0004252">
    <property type="term" value="F:serine-type endopeptidase activity"/>
    <property type="evidence" value="ECO:0007669"/>
    <property type="project" value="InterPro"/>
</dbReference>
<protein>
    <submittedName>
        <fullName evidence="4">Serine protease</fullName>
    </submittedName>
</protein>
<accession>A0AAP3FAC3</accession>
<comment type="caution">
    <text evidence="4">The sequence shown here is derived from an EMBL/GenBank/DDBJ whole genome shotgun (WGS) entry which is preliminary data.</text>
</comment>
<dbReference type="EMBL" id="JAPDVK010000003">
    <property type="protein sequence ID" value="MCW4128617.1"/>
    <property type="molecule type" value="Genomic_DNA"/>
</dbReference>
<evidence type="ECO:0000256" key="3">
    <source>
        <dbReference type="SAM" id="MobiDB-lite"/>
    </source>
</evidence>
<proteinExistence type="predicted"/>
<sequence>MSTQSRFGCYLKLNVKRIGRMVSLLMLTVLLLNSCITLTSKKKEITFTSEPSGAAVYRMFSSTSYTVDGVNTFYIGTTPFTYKASGAPEAFAFVKDGYYSEIVKPERKSRMAQYLLGNLIWMPYGYIVDVGKMYTYKQTQINANLEEIPRHNTATGGAPTPNSTSNPSGPSHYEAANVADVVKPVFRKGTEELSGKKIFKKYTSAVFMIYSTDGADLGQGSGFVINPSGLAVSNFHNFDGMKAWGIKMYGRDKLYTIKASDIVAYDREQDYIIFKIPTEILGDFGKTTFDYIPVSKQMVEVGDKVFAIGSPRGLENTFSSGEVSQIRSGEKYRIQINAPIDHGSSGGVLINDHGEAVGITSAGRDDSGANLNFAIDLVLLMNKYQ</sequence>
<dbReference type="Proteomes" id="UP001209344">
    <property type="component" value="Unassembled WGS sequence"/>
</dbReference>
<feature type="region of interest" description="Disordered" evidence="3">
    <location>
        <begin position="147"/>
        <end position="173"/>
    </location>
</feature>
<dbReference type="Pfam" id="PF13365">
    <property type="entry name" value="Trypsin_2"/>
    <property type="match status" value="1"/>
</dbReference>
<organism evidence="4 5">
    <name type="scientific">Segatella copri</name>
    <dbReference type="NCBI Taxonomy" id="165179"/>
    <lineage>
        <taxon>Bacteria</taxon>
        <taxon>Pseudomonadati</taxon>
        <taxon>Bacteroidota</taxon>
        <taxon>Bacteroidia</taxon>
        <taxon>Bacteroidales</taxon>
        <taxon>Prevotellaceae</taxon>
        <taxon>Segatella</taxon>
    </lineage>
</organism>
<dbReference type="PANTHER" id="PTHR43343:SF3">
    <property type="entry name" value="PROTEASE DO-LIKE 8, CHLOROPLASTIC"/>
    <property type="match status" value="1"/>
</dbReference>
<gene>
    <name evidence="4" type="ORF">ONT16_10205</name>
</gene>
<keyword evidence="1 4" id="KW-0645">Protease</keyword>
<keyword evidence="2" id="KW-0378">Hydrolase</keyword>
<reference evidence="4" key="1">
    <citation type="submission" date="2022-11" db="EMBL/GenBank/DDBJ databases">
        <title>Genomic repertoires linked with pathogenic potency of arthritogenic Prevotella copri isolated from the gut of rheumatoid arthritis patients.</title>
        <authorList>
            <person name="Nii T."/>
            <person name="Maeda Y."/>
            <person name="Motooka D."/>
            <person name="Naito M."/>
            <person name="Matsumoto Y."/>
            <person name="Ogawa T."/>
            <person name="Oguro-Igashira E."/>
            <person name="Kishikawa T."/>
            <person name="Yamashita M."/>
            <person name="Koizumi S."/>
            <person name="Kurakawa T."/>
            <person name="Okumura R."/>
            <person name="Kayama H."/>
            <person name="Murakami M."/>
            <person name="Sakaguchi T."/>
            <person name="Das B."/>
            <person name="Nakamura S."/>
            <person name="Okada Y."/>
            <person name="Kumanogoh A."/>
            <person name="Takeda K."/>
        </authorList>
    </citation>
    <scope>NUCLEOTIDE SEQUENCE</scope>
    <source>
        <strain evidence="4">F3-75</strain>
    </source>
</reference>
<dbReference type="GO" id="GO:0006508">
    <property type="term" value="P:proteolysis"/>
    <property type="evidence" value="ECO:0007669"/>
    <property type="project" value="UniProtKB-KW"/>
</dbReference>
<evidence type="ECO:0000313" key="5">
    <source>
        <dbReference type="Proteomes" id="UP001209344"/>
    </source>
</evidence>
<dbReference type="PANTHER" id="PTHR43343">
    <property type="entry name" value="PEPTIDASE S12"/>
    <property type="match status" value="1"/>
</dbReference>